<sequence length="78" mass="9589">MRLNEGAEEEKVMNKKIEMFARRFKRFMKSNKGIRFQKMEELKLKYMKEKDLIICYECKKLGYIKFDCPQWKKKGPTK</sequence>
<reference evidence="1 2" key="1">
    <citation type="submission" date="2023-03" db="EMBL/GenBank/DDBJ databases">
        <title>WGS of Gossypium arboreum.</title>
        <authorList>
            <person name="Yu D."/>
        </authorList>
    </citation>
    <scope>NUCLEOTIDE SEQUENCE [LARGE SCALE GENOMIC DNA]</scope>
    <source>
        <tissue evidence="1">Leaf</tissue>
    </source>
</reference>
<comment type="caution">
    <text evidence="1">The sequence shown here is derived from an EMBL/GenBank/DDBJ whole genome shotgun (WGS) entry which is preliminary data.</text>
</comment>
<gene>
    <name evidence="1" type="ORF">PVK06_020162</name>
</gene>
<evidence type="ECO:0008006" key="3">
    <source>
        <dbReference type="Google" id="ProtNLM"/>
    </source>
</evidence>
<keyword evidence="2" id="KW-1185">Reference proteome</keyword>
<dbReference type="InterPro" id="IPR036875">
    <property type="entry name" value="Znf_CCHC_sf"/>
</dbReference>
<accession>A0ABR0PM65</accession>
<evidence type="ECO:0000313" key="2">
    <source>
        <dbReference type="Proteomes" id="UP001358586"/>
    </source>
</evidence>
<proteinExistence type="predicted"/>
<dbReference type="Proteomes" id="UP001358586">
    <property type="component" value="Chromosome 6"/>
</dbReference>
<dbReference type="EMBL" id="JARKNE010000006">
    <property type="protein sequence ID" value="KAK5825339.1"/>
    <property type="molecule type" value="Genomic_DNA"/>
</dbReference>
<dbReference type="SUPFAM" id="SSF57756">
    <property type="entry name" value="Retrovirus zinc finger-like domains"/>
    <property type="match status" value="1"/>
</dbReference>
<name>A0ABR0PM65_GOSAR</name>
<evidence type="ECO:0000313" key="1">
    <source>
        <dbReference type="EMBL" id="KAK5825339.1"/>
    </source>
</evidence>
<protein>
    <recommendedName>
        <fullName evidence="3">CCHC-type domain-containing protein</fullName>
    </recommendedName>
</protein>
<organism evidence="1 2">
    <name type="scientific">Gossypium arboreum</name>
    <name type="common">Tree cotton</name>
    <name type="synonym">Gossypium nanking</name>
    <dbReference type="NCBI Taxonomy" id="29729"/>
    <lineage>
        <taxon>Eukaryota</taxon>
        <taxon>Viridiplantae</taxon>
        <taxon>Streptophyta</taxon>
        <taxon>Embryophyta</taxon>
        <taxon>Tracheophyta</taxon>
        <taxon>Spermatophyta</taxon>
        <taxon>Magnoliopsida</taxon>
        <taxon>eudicotyledons</taxon>
        <taxon>Gunneridae</taxon>
        <taxon>Pentapetalae</taxon>
        <taxon>rosids</taxon>
        <taxon>malvids</taxon>
        <taxon>Malvales</taxon>
        <taxon>Malvaceae</taxon>
        <taxon>Malvoideae</taxon>
        <taxon>Gossypium</taxon>
    </lineage>
</organism>